<dbReference type="GO" id="GO:0030313">
    <property type="term" value="C:cell envelope"/>
    <property type="evidence" value="ECO:0007669"/>
    <property type="project" value="UniProtKB-SubCell"/>
</dbReference>
<dbReference type="GO" id="GO:1990281">
    <property type="term" value="C:efflux pump complex"/>
    <property type="evidence" value="ECO:0007669"/>
    <property type="project" value="TreeGrafter"/>
</dbReference>
<keyword evidence="4" id="KW-0997">Cell inner membrane</keyword>
<keyword evidence="6" id="KW-0812">Transmembrane</keyword>
<dbReference type="Gene3D" id="2.40.30.170">
    <property type="match status" value="1"/>
</dbReference>
<evidence type="ECO:0000256" key="4">
    <source>
        <dbReference type="ARBA" id="ARBA00022519"/>
    </source>
</evidence>
<feature type="transmembrane region" description="Helical" evidence="6">
    <location>
        <begin position="6"/>
        <end position="26"/>
    </location>
</feature>
<evidence type="ECO:0000259" key="9">
    <source>
        <dbReference type="Pfam" id="PF25944"/>
    </source>
</evidence>
<feature type="domain" description="Multidrug resistance protein MdtA-like beta-barrel" evidence="9">
    <location>
        <begin position="218"/>
        <end position="300"/>
    </location>
</feature>
<gene>
    <name evidence="11" type="ORF">RSO01_38450</name>
</gene>
<evidence type="ECO:0000256" key="2">
    <source>
        <dbReference type="ARBA" id="ARBA00009477"/>
    </source>
</evidence>
<keyword evidence="6" id="KW-1133">Transmembrane helix</keyword>
<dbReference type="Gene3D" id="2.40.420.20">
    <property type="match status" value="1"/>
</dbReference>
<dbReference type="OrthoDB" id="9783047at2"/>
<dbReference type="PANTHER" id="PTHR30469:SF36">
    <property type="entry name" value="BLL3903 PROTEIN"/>
    <property type="match status" value="1"/>
</dbReference>
<dbReference type="NCBIfam" id="TIGR01730">
    <property type="entry name" value="RND_mfp"/>
    <property type="match status" value="1"/>
</dbReference>
<dbReference type="Pfam" id="PF25989">
    <property type="entry name" value="YknX_C"/>
    <property type="match status" value="1"/>
</dbReference>
<evidence type="ECO:0000313" key="12">
    <source>
        <dbReference type="Proteomes" id="UP000321058"/>
    </source>
</evidence>
<keyword evidence="3" id="KW-1003">Cell membrane</keyword>
<dbReference type="PANTHER" id="PTHR30469">
    <property type="entry name" value="MULTIDRUG RESISTANCE PROTEIN MDTA"/>
    <property type="match status" value="1"/>
</dbReference>
<protein>
    <submittedName>
        <fullName evidence="11">Multidrug transporter</fullName>
    </submittedName>
</protein>
<evidence type="ECO:0000256" key="5">
    <source>
        <dbReference type="ARBA" id="ARBA00023136"/>
    </source>
</evidence>
<dbReference type="GO" id="GO:0015562">
    <property type="term" value="F:efflux transmembrane transporter activity"/>
    <property type="evidence" value="ECO:0007669"/>
    <property type="project" value="TreeGrafter"/>
</dbReference>
<dbReference type="Pfam" id="PF25944">
    <property type="entry name" value="Beta-barrel_RND"/>
    <property type="match status" value="1"/>
</dbReference>
<name>A0A512NCK9_9HYPH</name>
<dbReference type="Gene3D" id="2.40.50.100">
    <property type="match status" value="1"/>
</dbReference>
<dbReference type="EMBL" id="BKAJ01000069">
    <property type="protein sequence ID" value="GEP56679.1"/>
    <property type="molecule type" value="Genomic_DNA"/>
</dbReference>
<dbReference type="Pfam" id="PF25917">
    <property type="entry name" value="BSH_RND"/>
    <property type="match status" value="1"/>
</dbReference>
<feature type="domain" description="YknX-like C-terminal permuted SH3-like" evidence="10">
    <location>
        <begin position="305"/>
        <end position="374"/>
    </location>
</feature>
<dbReference type="FunFam" id="2.40.420.20:FF:000001">
    <property type="entry name" value="Efflux RND transporter periplasmic adaptor subunit"/>
    <property type="match status" value="1"/>
</dbReference>
<evidence type="ECO:0000256" key="3">
    <source>
        <dbReference type="ARBA" id="ARBA00022475"/>
    </source>
</evidence>
<keyword evidence="12" id="KW-1185">Reference proteome</keyword>
<dbReference type="InterPro" id="IPR058637">
    <property type="entry name" value="YknX-like_C"/>
</dbReference>
<evidence type="ECO:0000256" key="1">
    <source>
        <dbReference type="ARBA" id="ARBA00004236"/>
    </source>
</evidence>
<dbReference type="InterPro" id="IPR006143">
    <property type="entry name" value="RND_pump_MFP"/>
</dbReference>
<comment type="caution">
    <text evidence="11">The sequence shown here is derived from an EMBL/GenBank/DDBJ whole genome shotgun (WGS) entry which is preliminary data.</text>
</comment>
<evidence type="ECO:0000259" key="10">
    <source>
        <dbReference type="Pfam" id="PF25989"/>
    </source>
</evidence>
<dbReference type="Gene3D" id="1.10.287.470">
    <property type="entry name" value="Helix hairpin bin"/>
    <property type="match status" value="1"/>
</dbReference>
<dbReference type="InterPro" id="IPR058625">
    <property type="entry name" value="MdtA-like_BSH"/>
</dbReference>
<dbReference type="Proteomes" id="UP000321058">
    <property type="component" value="Unassembled WGS sequence"/>
</dbReference>
<evidence type="ECO:0000256" key="6">
    <source>
        <dbReference type="SAM" id="Phobius"/>
    </source>
</evidence>
<feature type="domain" description="Multidrug resistance protein MdtA-like barrel-sandwich hybrid" evidence="8">
    <location>
        <begin position="72"/>
        <end position="213"/>
    </location>
</feature>
<comment type="similarity">
    <text evidence="2">Belongs to the membrane fusion protein (MFP) (TC 8.A.1) family.</text>
</comment>
<keyword evidence="5 6" id="KW-0472">Membrane</keyword>
<dbReference type="AlphaFoldDB" id="A0A512NCK9"/>
<evidence type="ECO:0000313" key="11">
    <source>
        <dbReference type="EMBL" id="GEP56679.1"/>
    </source>
</evidence>
<dbReference type="InterPro" id="IPR058626">
    <property type="entry name" value="MdtA-like_b-barrel"/>
</dbReference>
<evidence type="ECO:0000259" key="7">
    <source>
        <dbReference type="Pfam" id="PF25876"/>
    </source>
</evidence>
<reference evidence="11 12" key="1">
    <citation type="submission" date="2019-07" db="EMBL/GenBank/DDBJ databases">
        <title>Whole genome shotgun sequence of Reyranella soli NBRC 108950.</title>
        <authorList>
            <person name="Hosoyama A."/>
            <person name="Uohara A."/>
            <person name="Ohji S."/>
            <person name="Ichikawa N."/>
        </authorList>
    </citation>
    <scope>NUCLEOTIDE SEQUENCE [LARGE SCALE GENOMIC DNA]</scope>
    <source>
        <strain evidence="11 12">NBRC 108950</strain>
    </source>
</reference>
<dbReference type="InterPro" id="IPR058624">
    <property type="entry name" value="MdtA-like_HH"/>
</dbReference>
<organism evidence="11 12">
    <name type="scientific">Reyranella soli</name>
    <dbReference type="NCBI Taxonomy" id="1230389"/>
    <lineage>
        <taxon>Bacteria</taxon>
        <taxon>Pseudomonadati</taxon>
        <taxon>Pseudomonadota</taxon>
        <taxon>Alphaproteobacteria</taxon>
        <taxon>Hyphomicrobiales</taxon>
        <taxon>Reyranellaceae</taxon>
        <taxon>Reyranella</taxon>
    </lineage>
</organism>
<comment type="subcellular location">
    <subcellularLocation>
        <location evidence="1">Cell membrane</location>
    </subcellularLocation>
</comment>
<sequence length="390" mass="41352">MNKGIWSKVGAVGLMAGLVVAGWFIVTEMGRDRARAAASTQVPPVPVVTDIAVTKDMPVMVRGIGTVQAYEAVAVKTRVDGQIVKVAFTEGQFVKAGDLLFQIDPAPLQAVLDHANAAKQRDEAQLAGAKLDLERYGKLIGSGYQSRQSFDQQHATVDALTATVALDQATIDTAKVNLAFTDIRAPIDGRTGQRLVDVGNVLQANQAVPLVNITRIKPIFVNFTVPQDVADPIRHAQAAAPLTVIAFAADDKTKLSQGKLTLIDNQIDAATGTLRLKATFDNADERLWPGEFVNVRLVTDVRVGAVTVPERAIMQGPEGYYAYTVNPDNTVQRHPIEIASMQDGLAVVAHGLANGDKVVVDGQYRLSEGSSVKIDTASPAGQSAAAGKAG</sequence>
<dbReference type="Pfam" id="PF25876">
    <property type="entry name" value="HH_MFP_RND"/>
    <property type="match status" value="1"/>
</dbReference>
<proteinExistence type="inferred from homology"/>
<evidence type="ECO:0000259" key="8">
    <source>
        <dbReference type="Pfam" id="PF25917"/>
    </source>
</evidence>
<accession>A0A512NCK9</accession>
<dbReference type="SUPFAM" id="SSF111369">
    <property type="entry name" value="HlyD-like secretion proteins"/>
    <property type="match status" value="1"/>
</dbReference>
<feature type="domain" description="Multidrug resistance protein MdtA-like alpha-helical hairpin" evidence="7">
    <location>
        <begin position="112"/>
        <end position="181"/>
    </location>
</feature>